<dbReference type="Pfam" id="PF00903">
    <property type="entry name" value="Glyoxalase"/>
    <property type="match status" value="1"/>
</dbReference>
<reference evidence="2" key="1">
    <citation type="submission" date="2023-10" db="EMBL/GenBank/DDBJ databases">
        <title>Development of a sustainable strategy for remediation of hydrocarbon-contaminated territories based on the waste exchange concept.</title>
        <authorList>
            <person name="Krivoruchko A."/>
        </authorList>
    </citation>
    <scope>NUCLEOTIDE SEQUENCE</scope>
    <source>
        <strain evidence="2">IEGM 68</strain>
    </source>
</reference>
<dbReference type="SUPFAM" id="SSF54593">
    <property type="entry name" value="Glyoxalase/Bleomycin resistance protein/Dihydroxybiphenyl dioxygenase"/>
    <property type="match status" value="1"/>
</dbReference>
<evidence type="ECO:0000313" key="3">
    <source>
        <dbReference type="Proteomes" id="UP001185863"/>
    </source>
</evidence>
<dbReference type="AlphaFoldDB" id="A0AAE4V1Y6"/>
<accession>A0AAE4V1Y6</accession>
<evidence type="ECO:0000259" key="1">
    <source>
        <dbReference type="PROSITE" id="PS51819"/>
    </source>
</evidence>
<dbReference type="PROSITE" id="PS51819">
    <property type="entry name" value="VOC"/>
    <property type="match status" value="1"/>
</dbReference>
<evidence type="ECO:0000313" key="2">
    <source>
        <dbReference type="EMBL" id="MDV7266897.1"/>
    </source>
</evidence>
<dbReference type="Proteomes" id="UP001185863">
    <property type="component" value="Unassembled WGS sequence"/>
</dbReference>
<feature type="domain" description="VOC" evidence="1">
    <location>
        <begin position="6"/>
        <end position="124"/>
    </location>
</feature>
<dbReference type="EMBL" id="JAWLUP010000063">
    <property type="protein sequence ID" value="MDV7266897.1"/>
    <property type="molecule type" value="Genomic_DNA"/>
</dbReference>
<protein>
    <submittedName>
        <fullName evidence="2">VOC family protein</fullName>
    </submittedName>
</protein>
<proteinExistence type="predicted"/>
<dbReference type="InterPro" id="IPR029068">
    <property type="entry name" value="Glyas_Bleomycin-R_OHBP_Dase"/>
</dbReference>
<gene>
    <name evidence="2" type="ORF">R4315_20410</name>
</gene>
<dbReference type="RefSeq" id="WP_213573847.1">
    <property type="nucleotide sequence ID" value="NZ_JAWLUP010000063.1"/>
</dbReference>
<dbReference type="InterPro" id="IPR004360">
    <property type="entry name" value="Glyas_Fos-R_dOase_dom"/>
</dbReference>
<sequence length="178" mass="20489">MPSPERLAHVVFQTNDVPRLRDWWLNVLEAKVQYGNDRICFLAYDDEHHRLALANLADGYKPHDPDTLGMHHVAFTYATLADLIATYERLRDEDITPWWQIHHGPTLSLYYRDPDGNQAEMQVDVYDTVDEANEFMFGPEFAANPIGIEFNMEDLIARRKAGEPDSELIKRPTTTATS</sequence>
<dbReference type="Gene3D" id="3.10.180.10">
    <property type="entry name" value="2,3-Dihydroxybiphenyl 1,2-Dioxygenase, domain 1"/>
    <property type="match status" value="1"/>
</dbReference>
<dbReference type="InterPro" id="IPR037523">
    <property type="entry name" value="VOC_core"/>
</dbReference>
<name>A0AAE4V1Y6_9NOCA</name>
<organism evidence="2 3">
    <name type="scientific">Rhodococcus oxybenzonivorans</name>
    <dbReference type="NCBI Taxonomy" id="1990687"/>
    <lineage>
        <taxon>Bacteria</taxon>
        <taxon>Bacillati</taxon>
        <taxon>Actinomycetota</taxon>
        <taxon>Actinomycetes</taxon>
        <taxon>Mycobacteriales</taxon>
        <taxon>Nocardiaceae</taxon>
        <taxon>Rhodococcus</taxon>
    </lineage>
</organism>
<comment type="caution">
    <text evidence="2">The sequence shown here is derived from an EMBL/GenBank/DDBJ whole genome shotgun (WGS) entry which is preliminary data.</text>
</comment>